<dbReference type="Proteomes" id="UP001198602">
    <property type="component" value="Unassembled WGS sequence"/>
</dbReference>
<keyword evidence="3" id="KW-0378">Hydrolase</keyword>
<keyword evidence="1" id="KW-0732">Signal</keyword>
<sequence>MSMSRAAFLLVPVLTLALALAGGANAGEQERPRESAVQLERGGVLAGTLALPEGGMPVPVVLLIAGSGPTDRNGNSPGMRNDSLQGLAHALAEAGIASLRYDKRGVAGSRAAAVREAELSLDGYADDAAAWLRLLKGDARFGKVIVVGHSEGALVGMLAAGRAGADGLVALAGPGQRLSDVLRRQLAGRLPPALIPDSERILASLERGQLTEEVPAQLAPLFRPSVQPYLVSAIKYDPAEELRRLAMPVAVIQGSTDLQVGVEDARRLQAARPGTTLVVVDGMNHVLKMAHGDLAAQLPAYTQPGGPVARELVQALLRFVRGLP</sequence>
<organism evidence="3 4">
    <name type="scientific">Massilia hydrophila</name>
    <dbReference type="NCBI Taxonomy" id="3044279"/>
    <lineage>
        <taxon>Bacteria</taxon>
        <taxon>Pseudomonadati</taxon>
        <taxon>Pseudomonadota</taxon>
        <taxon>Betaproteobacteria</taxon>
        <taxon>Burkholderiales</taxon>
        <taxon>Oxalobacteraceae</taxon>
        <taxon>Telluria group</taxon>
        <taxon>Massilia</taxon>
    </lineage>
</organism>
<dbReference type="RefSeq" id="WP_225237704.1">
    <property type="nucleotide sequence ID" value="NZ_JAHYBX010000001.1"/>
</dbReference>
<reference evidence="3 4" key="1">
    <citation type="submission" date="2021-07" db="EMBL/GenBank/DDBJ databases">
        <title>Characterization of Violacein-producing bacteria and related species.</title>
        <authorList>
            <person name="Wilson H.S."/>
            <person name="De Leon M.E."/>
        </authorList>
    </citation>
    <scope>NUCLEOTIDE SEQUENCE [LARGE SCALE GENOMIC DNA]</scope>
    <source>
        <strain evidence="3 4">HSC-2F05</strain>
    </source>
</reference>
<evidence type="ECO:0000313" key="4">
    <source>
        <dbReference type="Proteomes" id="UP001198602"/>
    </source>
</evidence>
<feature type="signal peptide" evidence="1">
    <location>
        <begin position="1"/>
        <end position="26"/>
    </location>
</feature>
<protein>
    <submittedName>
        <fullName evidence="3">Alpha/beta hydrolase</fullName>
    </submittedName>
</protein>
<name>A0ABS7Y7L7_9BURK</name>
<evidence type="ECO:0000256" key="1">
    <source>
        <dbReference type="SAM" id="SignalP"/>
    </source>
</evidence>
<comment type="caution">
    <text evidence="3">The sequence shown here is derived from an EMBL/GenBank/DDBJ whole genome shotgun (WGS) entry which is preliminary data.</text>
</comment>
<dbReference type="InterPro" id="IPR053145">
    <property type="entry name" value="AB_hydrolase_Est10"/>
</dbReference>
<gene>
    <name evidence="3" type="ORF">LE190_05320</name>
</gene>
<dbReference type="EMBL" id="JAHYBX010000001">
    <property type="protein sequence ID" value="MCA1855343.1"/>
    <property type="molecule type" value="Genomic_DNA"/>
</dbReference>
<feature type="chain" id="PRO_5046740185" evidence="1">
    <location>
        <begin position="27"/>
        <end position="324"/>
    </location>
</feature>
<proteinExistence type="predicted"/>
<feature type="domain" description="AB hydrolase-1" evidence="2">
    <location>
        <begin position="85"/>
        <end position="286"/>
    </location>
</feature>
<dbReference type="GO" id="GO:0016787">
    <property type="term" value="F:hydrolase activity"/>
    <property type="evidence" value="ECO:0007669"/>
    <property type="project" value="UniProtKB-KW"/>
</dbReference>
<keyword evidence="4" id="KW-1185">Reference proteome</keyword>
<evidence type="ECO:0000313" key="3">
    <source>
        <dbReference type="EMBL" id="MCA1855343.1"/>
    </source>
</evidence>
<dbReference type="PANTHER" id="PTHR43265:SF1">
    <property type="entry name" value="ESTERASE ESTD"/>
    <property type="match status" value="1"/>
</dbReference>
<dbReference type="Pfam" id="PF12697">
    <property type="entry name" value="Abhydrolase_6"/>
    <property type="match status" value="1"/>
</dbReference>
<dbReference type="Gene3D" id="3.40.50.1820">
    <property type="entry name" value="alpha/beta hydrolase"/>
    <property type="match status" value="1"/>
</dbReference>
<dbReference type="PANTHER" id="PTHR43265">
    <property type="entry name" value="ESTERASE ESTD"/>
    <property type="match status" value="1"/>
</dbReference>
<dbReference type="InterPro" id="IPR000073">
    <property type="entry name" value="AB_hydrolase_1"/>
</dbReference>
<evidence type="ECO:0000259" key="2">
    <source>
        <dbReference type="Pfam" id="PF12697"/>
    </source>
</evidence>
<dbReference type="InterPro" id="IPR029058">
    <property type="entry name" value="AB_hydrolase_fold"/>
</dbReference>
<accession>A0ABS7Y7L7</accession>
<dbReference type="SUPFAM" id="SSF53474">
    <property type="entry name" value="alpha/beta-Hydrolases"/>
    <property type="match status" value="1"/>
</dbReference>